<dbReference type="NCBIfam" id="TIGR00235">
    <property type="entry name" value="udk"/>
    <property type="match status" value="1"/>
</dbReference>
<dbReference type="GO" id="GO:0044206">
    <property type="term" value="P:UMP salvage"/>
    <property type="evidence" value="ECO:0007669"/>
    <property type="project" value="UniProtKB-UniRule"/>
</dbReference>
<evidence type="ECO:0000259" key="18">
    <source>
        <dbReference type="Pfam" id="PF00485"/>
    </source>
</evidence>
<comment type="catalytic activity">
    <reaction evidence="15 16 17">
        <text>uridine + ATP = UMP + ADP + H(+)</text>
        <dbReference type="Rhea" id="RHEA:16825"/>
        <dbReference type="ChEBI" id="CHEBI:15378"/>
        <dbReference type="ChEBI" id="CHEBI:16704"/>
        <dbReference type="ChEBI" id="CHEBI:30616"/>
        <dbReference type="ChEBI" id="CHEBI:57865"/>
        <dbReference type="ChEBI" id="CHEBI:456216"/>
        <dbReference type="EC" id="2.7.1.48"/>
    </reaction>
</comment>
<dbReference type="InterPro" id="IPR000764">
    <property type="entry name" value="Uridine_kinase-like"/>
</dbReference>
<dbReference type="GO" id="GO:0004849">
    <property type="term" value="F:uridine kinase activity"/>
    <property type="evidence" value="ECO:0007669"/>
    <property type="project" value="UniProtKB-UniRule"/>
</dbReference>
<dbReference type="Gene3D" id="3.40.50.300">
    <property type="entry name" value="P-loop containing nucleotide triphosphate hydrolases"/>
    <property type="match status" value="1"/>
</dbReference>
<dbReference type="EC" id="2.7.1.48" evidence="5 16"/>
<comment type="subcellular location">
    <subcellularLocation>
        <location evidence="1 16 17">Cytoplasm</location>
    </subcellularLocation>
</comment>
<evidence type="ECO:0000256" key="8">
    <source>
        <dbReference type="ARBA" id="ARBA00022679"/>
    </source>
</evidence>
<feature type="domain" description="Phosphoribulokinase/uridine kinase" evidence="18">
    <location>
        <begin position="13"/>
        <end position="198"/>
    </location>
</feature>
<evidence type="ECO:0000313" key="20">
    <source>
        <dbReference type="Proteomes" id="UP000245506"/>
    </source>
</evidence>
<evidence type="ECO:0000256" key="1">
    <source>
        <dbReference type="ARBA" id="ARBA00004496"/>
    </source>
</evidence>
<dbReference type="SUPFAM" id="SSF52540">
    <property type="entry name" value="P-loop containing nucleoside triphosphate hydrolases"/>
    <property type="match status" value="1"/>
</dbReference>
<dbReference type="PANTHER" id="PTHR10285">
    <property type="entry name" value="URIDINE KINASE"/>
    <property type="match status" value="1"/>
</dbReference>
<keyword evidence="11 16" id="KW-0067">ATP-binding</keyword>
<accession>A0A317CF61</accession>
<dbReference type="PRINTS" id="PR00988">
    <property type="entry name" value="URIDINKINASE"/>
</dbReference>
<gene>
    <name evidence="16" type="primary">udk</name>
    <name evidence="19" type="ORF">DKT75_15990</name>
</gene>
<evidence type="ECO:0000256" key="5">
    <source>
        <dbReference type="ARBA" id="ARBA00012137"/>
    </source>
</evidence>
<dbReference type="CDD" id="cd02023">
    <property type="entry name" value="UMPK"/>
    <property type="match status" value="1"/>
</dbReference>
<dbReference type="NCBIfam" id="NF004018">
    <property type="entry name" value="PRK05480.1"/>
    <property type="match status" value="1"/>
</dbReference>
<name>A0A317CF61_9GAMM</name>
<dbReference type="AlphaFoldDB" id="A0A317CF61"/>
<dbReference type="InterPro" id="IPR006083">
    <property type="entry name" value="PRK/URK"/>
</dbReference>
<comment type="pathway">
    <text evidence="3 16 17">Pyrimidine metabolism; CTP biosynthesis via salvage pathway; CTP from cytidine: step 1/3.</text>
</comment>
<evidence type="ECO:0000256" key="4">
    <source>
        <dbReference type="ARBA" id="ARBA00005408"/>
    </source>
</evidence>
<evidence type="ECO:0000256" key="12">
    <source>
        <dbReference type="ARBA" id="ARBA00030641"/>
    </source>
</evidence>
<dbReference type="InterPro" id="IPR026008">
    <property type="entry name" value="Uridine_kinase"/>
</dbReference>
<comment type="catalytic activity">
    <reaction evidence="14 17">
        <text>cytidine + ATP = CMP + ADP + H(+)</text>
        <dbReference type="Rhea" id="RHEA:24674"/>
        <dbReference type="ChEBI" id="CHEBI:15378"/>
        <dbReference type="ChEBI" id="CHEBI:17562"/>
        <dbReference type="ChEBI" id="CHEBI:30616"/>
        <dbReference type="ChEBI" id="CHEBI:60377"/>
        <dbReference type="ChEBI" id="CHEBI:456216"/>
        <dbReference type="EC" id="2.7.1.48"/>
    </reaction>
</comment>
<keyword evidence="10 16" id="KW-0418">Kinase</keyword>
<sequence>MNNVNASNNHPVFISIVGASCSGKTALARNIAKRFSGSQVSVISEDNYYKRQDQLTPEQRVSINYDHPSAFDHDLLLEHIAKLSKGESIDCPTYDYSLHNRSETTVEVQATPVIICEGIMLYQAEVLRNLFALKLFVDTPLDICLARRIGRDVSERNRSVESVLTQYQDTVRPMYLEFIEPSKYYADIILPMGGHNEIALDVLSSKITQLVNR</sequence>
<evidence type="ECO:0000256" key="17">
    <source>
        <dbReference type="RuleBase" id="RU003825"/>
    </source>
</evidence>
<dbReference type="GO" id="GO:0044211">
    <property type="term" value="P:CTP salvage"/>
    <property type="evidence" value="ECO:0007669"/>
    <property type="project" value="UniProtKB-UniRule"/>
</dbReference>
<dbReference type="GO" id="GO:0005737">
    <property type="term" value="C:cytoplasm"/>
    <property type="evidence" value="ECO:0007669"/>
    <property type="project" value="UniProtKB-SubCell"/>
</dbReference>
<dbReference type="GO" id="GO:0043771">
    <property type="term" value="F:cytidine kinase activity"/>
    <property type="evidence" value="ECO:0007669"/>
    <property type="project" value="RHEA"/>
</dbReference>
<evidence type="ECO:0000256" key="16">
    <source>
        <dbReference type="HAMAP-Rule" id="MF_00551"/>
    </source>
</evidence>
<evidence type="ECO:0000256" key="13">
    <source>
        <dbReference type="ARBA" id="ARBA00031452"/>
    </source>
</evidence>
<proteinExistence type="inferred from homology"/>
<reference evidence="19 20" key="1">
    <citation type="submission" date="2018-05" db="EMBL/GenBank/DDBJ databases">
        <title>Leucothrix arctica sp. nov., isolated from Arctic seawater.</title>
        <authorList>
            <person name="Choi A."/>
            <person name="Baek K."/>
        </authorList>
    </citation>
    <scope>NUCLEOTIDE SEQUENCE [LARGE SCALE GENOMIC DNA]</scope>
    <source>
        <strain evidence="19 20">IMCC9719</strain>
    </source>
</reference>
<evidence type="ECO:0000256" key="9">
    <source>
        <dbReference type="ARBA" id="ARBA00022741"/>
    </source>
</evidence>
<dbReference type="Pfam" id="PF00485">
    <property type="entry name" value="PRK"/>
    <property type="match status" value="1"/>
</dbReference>
<dbReference type="InterPro" id="IPR027417">
    <property type="entry name" value="P-loop_NTPase"/>
</dbReference>
<comment type="pathway">
    <text evidence="2 16 17">Pyrimidine metabolism; UMP biosynthesis via salvage pathway; UMP from uridine: step 1/1.</text>
</comment>
<evidence type="ECO:0000256" key="2">
    <source>
        <dbReference type="ARBA" id="ARBA00004690"/>
    </source>
</evidence>
<evidence type="ECO:0000313" key="19">
    <source>
        <dbReference type="EMBL" id="PWQ94782.1"/>
    </source>
</evidence>
<dbReference type="GO" id="GO:0005524">
    <property type="term" value="F:ATP binding"/>
    <property type="evidence" value="ECO:0007669"/>
    <property type="project" value="UniProtKB-UniRule"/>
</dbReference>
<evidence type="ECO:0000256" key="3">
    <source>
        <dbReference type="ARBA" id="ARBA00004784"/>
    </source>
</evidence>
<comment type="caution">
    <text evidence="19">The sequence shown here is derived from an EMBL/GenBank/DDBJ whole genome shotgun (WGS) entry which is preliminary data.</text>
</comment>
<dbReference type="HAMAP" id="MF_00551">
    <property type="entry name" value="Uridine_kinase"/>
    <property type="match status" value="1"/>
</dbReference>
<dbReference type="EMBL" id="QGKL01000039">
    <property type="protein sequence ID" value="PWQ94782.1"/>
    <property type="molecule type" value="Genomic_DNA"/>
</dbReference>
<keyword evidence="8 16" id="KW-0808">Transferase</keyword>
<evidence type="ECO:0000256" key="7">
    <source>
        <dbReference type="ARBA" id="ARBA00022490"/>
    </source>
</evidence>
<organism evidence="19 20">
    <name type="scientific">Leucothrix arctica</name>
    <dbReference type="NCBI Taxonomy" id="1481894"/>
    <lineage>
        <taxon>Bacteria</taxon>
        <taxon>Pseudomonadati</taxon>
        <taxon>Pseudomonadota</taxon>
        <taxon>Gammaproteobacteria</taxon>
        <taxon>Thiotrichales</taxon>
        <taxon>Thiotrichaceae</taxon>
        <taxon>Leucothrix</taxon>
    </lineage>
</organism>
<protein>
    <recommendedName>
        <fullName evidence="6 16">Uridine kinase</fullName>
        <ecNumber evidence="5 16">2.7.1.48</ecNumber>
    </recommendedName>
    <alternativeName>
        <fullName evidence="12 16">Cytidine monophosphokinase</fullName>
    </alternativeName>
    <alternativeName>
        <fullName evidence="13 16">Uridine monophosphokinase</fullName>
    </alternativeName>
</protein>
<evidence type="ECO:0000256" key="15">
    <source>
        <dbReference type="ARBA" id="ARBA00048909"/>
    </source>
</evidence>
<keyword evidence="20" id="KW-1185">Reference proteome</keyword>
<evidence type="ECO:0000256" key="10">
    <source>
        <dbReference type="ARBA" id="ARBA00022777"/>
    </source>
</evidence>
<keyword evidence="9 16" id="KW-0547">Nucleotide-binding</keyword>
<comment type="similarity">
    <text evidence="4 16 17">Belongs to the uridine kinase family.</text>
</comment>
<dbReference type="UniPathway" id="UPA00579">
    <property type="reaction ID" value="UER00640"/>
</dbReference>
<dbReference type="RefSeq" id="WP_109824524.1">
    <property type="nucleotide sequence ID" value="NZ_QGKL01000039.1"/>
</dbReference>
<dbReference type="Proteomes" id="UP000245506">
    <property type="component" value="Unassembled WGS sequence"/>
</dbReference>
<keyword evidence="7 16" id="KW-0963">Cytoplasm</keyword>
<evidence type="ECO:0000256" key="14">
    <source>
        <dbReference type="ARBA" id="ARBA00047436"/>
    </source>
</evidence>
<dbReference type="OrthoDB" id="9777642at2"/>
<dbReference type="UniPathway" id="UPA00574">
    <property type="reaction ID" value="UER00637"/>
</dbReference>
<feature type="binding site" evidence="16">
    <location>
        <begin position="18"/>
        <end position="25"/>
    </location>
    <ligand>
        <name>ATP</name>
        <dbReference type="ChEBI" id="CHEBI:30616"/>
    </ligand>
</feature>
<evidence type="ECO:0000256" key="11">
    <source>
        <dbReference type="ARBA" id="ARBA00022840"/>
    </source>
</evidence>
<evidence type="ECO:0000256" key="6">
    <source>
        <dbReference type="ARBA" id="ARBA00021478"/>
    </source>
</evidence>